<reference evidence="4" key="1">
    <citation type="submission" date="2023-06" db="EMBL/GenBank/DDBJ databases">
        <title>Gycomyces niveus sp.nov., a novel actinomycete isolated from soil in Shouguang.</title>
        <authorList>
            <person name="Yang X."/>
            <person name="Zhao J."/>
        </authorList>
    </citation>
    <scope>NUCLEOTIDE SEQUENCE</scope>
    <source>
        <strain evidence="4">NEAU C2</strain>
    </source>
</reference>
<dbReference type="EMBL" id="JAUEMJ010000007">
    <property type="protein sequence ID" value="MDN3242256.1"/>
    <property type="molecule type" value="Genomic_DNA"/>
</dbReference>
<evidence type="ECO:0000313" key="5">
    <source>
        <dbReference type="Proteomes" id="UP001171902"/>
    </source>
</evidence>
<keyword evidence="2" id="KW-0472">Membrane</keyword>
<evidence type="ECO:0000313" key="4">
    <source>
        <dbReference type="EMBL" id="MDN3242256.1"/>
    </source>
</evidence>
<dbReference type="RefSeq" id="WP_289958378.1">
    <property type="nucleotide sequence ID" value="NZ_JAUEMJ010000005.1"/>
</dbReference>
<keyword evidence="2" id="KW-0812">Transmembrane</keyword>
<organism evidence="4 5">
    <name type="scientific">Glycomyces tritici</name>
    <dbReference type="NCBI Taxonomy" id="2665176"/>
    <lineage>
        <taxon>Bacteria</taxon>
        <taxon>Bacillati</taxon>
        <taxon>Actinomycetota</taxon>
        <taxon>Actinomycetes</taxon>
        <taxon>Glycomycetales</taxon>
        <taxon>Glycomycetaceae</taxon>
        <taxon>Glycomyces</taxon>
    </lineage>
</organism>
<name>A0ABT7YUE2_9ACTN</name>
<proteinExistence type="predicted"/>
<gene>
    <name evidence="3" type="ORF">QWI33_17230</name>
    <name evidence="4" type="ORF">QWI33_21230</name>
</gene>
<dbReference type="Proteomes" id="UP001171902">
    <property type="component" value="Unassembled WGS sequence"/>
</dbReference>
<feature type="region of interest" description="Disordered" evidence="1">
    <location>
        <begin position="1"/>
        <end position="34"/>
    </location>
</feature>
<feature type="transmembrane region" description="Helical" evidence="2">
    <location>
        <begin position="43"/>
        <end position="64"/>
    </location>
</feature>
<sequence length="504" mass="53685">MNPQDDVATVFAEARPDDPPPGTPLDIKRVMRDGRRARRRNRAAVAGAAAAGVCAVAAVLALSITGLPGPGPETEERQDVAADQGFGFDPAHAGYPGDQSGEWAVPQPELQEAATEVFGALAVDGGFLDAARLDEEPSSDATVESLMEEFGIGYYEARSELGFHNLPLQFEPWTSTGNGGQVRLRGYIARDGDEEAMRPAFTVTALQPGGWTAEPGPTGDVGFPQHLISDEASWTGDAPEFTTEDLGDGRTLMVADHGCALEAAVVYPNGSALRSEWDLDCEGQGRDLTVEELRAAMLAMPEIDYDTSELQPVEDLLEFPPGWEYDEAWVTTAAADAQASLEAATDAIDTIHPGVELLSQQPNQLHSGDTAQRTYLASYALPMDDDTGTPVDASVRYYLPGGWLPGLRPEGSGAEAYLLDCGGPGDDKDDVCTETEVDGRLVATRVFGIGDSVSTWVVVYDPAGWAVSYETMVDGEVDGYAYDDLVALAASLPAPVYDPQEYAR</sequence>
<dbReference type="EMBL" id="JAUEMJ010000005">
    <property type="protein sequence ID" value="MDN3241469.1"/>
    <property type="molecule type" value="Genomic_DNA"/>
</dbReference>
<keyword evidence="2" id="KW-1133">Transmembrane helix</keyword>
<protein>
    <submittedName>
        <fullName evidence="4">Uncharacterized protein</fullName>
    </submittedName>
</protein>
<evidence type="ECO:0000313" key="3">
    <source>
        <dbReference type="EMBL" id="MDN3241469.1"/>
    </source>
</evidence>
<evidence type="ECO:0000256" key="1">
    <source>
        <dbReference type="SAM" id="MobiDB-lite"/>
    </source>
</evidence>
<keyword evidence="5" id="KW-1185">Reference proteome</keyword>
<comment type="caution">
    <text evidence="4">The sequence shown here is derived from an EMBL/GenBank/DDBJ whole genome shotgun (WGS) entry which is preliminary data.</text>
</comment>
<accession>A0ABT7YUE2</accession>
<evidence type="ECO:0000256" key="2">
    <source>
        <dbReference type="SAM" id="Phobius"/>
    </source>
</evidence>